<dbReference type="InterPro" id="IPR008929">
    <property type="entry name" value="Chondroitin_lyas"/>
</dbReference>
<dbReference type="Proteomes" id="UP000029643">
    <property type="component" value="Unassembled WGS sequence"/>
</dbReference>
<dbReference type="AlphaFoldDB" id="A0A090X6X5"/>
<evidence type="ECO:0000313" key="2">
    <source>
        <dbReference type="EMBL" id="GAL82042.1"/>
    </source>
</evidence>
<dbReference type="InterPro" id="IPR015177">
    <property type="entry name" value="Lyase_catalyt"/>
</dbReference>
<dbReference type="EMBL" id="BBNU01000021">
    <property type="protein sequence ID" value="GAL82042.1"/>
    <property type="molecule type" value="Genomic_DNA"/>
</dbReference>
<dbReference type="SUPFAM" id="SSF48230">
    <property type="entry name" value="Chondroitin AC/alginate lyase"/>
    <property type="match status" value="1"/>
</dbReference>
<protein>
    <recommendedName>
        <fullName evidence="1">Lyase catalytic domain-containing protein</fullName>
    </recommendedName>
</protein>
<gene>
    <name evidence="2" type="ORF">JCM19274_2753</name>
</gene>
<dbReference type="Gene3D" id="1.50.10.100">
    <property type="entry name" value="Chondroitin AC/alginate lyase"/>
    <property type="match status" value="1"/>
</dbReference>
<evidence type="ECO:0000313" key="3">
    <source>
        <dbReference type="Proteomes" id="UP000029643"/>
    </source>
</evidence>
<evidence type="ECO:0000259" key="1">
    <source>
        <dbReference type="Pfam" id="PF09093"/>
    </source>
</evidence>
<name>A0A090X6X5_9FLAO</name>
<feature type="domain" description="Lyase catalytic" evidence="1">
    <location>
        <begin position="74"/>
        <end position="325"/>
    </location>
</feature>
<dbReference type="Pfam" id="PF09093">
    <property type="entry name" value="Lyase_catalyt"/>
    <property type="match status" value="1"/>
</dbReference>
<comment type="caution">
    <text evidence="2">The sequence shown here is derived from an EMBL/GenBank/DDBJ whole genome shotgun (WGS) entry which is preliminary data.</text>
</comment>
<accession>A0A090X6X5</accession>
<proteinExistence type="predicted"/>
<sequence>MHKGGWNILCSELEISGTHSISKVRITQTAGSAGNIYIDNFLIYALQNSRHSIGSSGVEKEKLWLEDEVNYPTTALTQQEKDAFLTIAERVIPLPSKVSSISNSVMDNYRAIHARYNIETNGVYANGVNPPCYYSRSYNKLDQETVNTIQYLNNQELCKQMENMGKAWYQTNNAAQKEELGTMITDIVRLATTYGGMPNAWYNGRGFAEGVYYAKELLEENGLIDKATELIILQYDLDLILYGEHRWEFAQEHSDVGPEFFWAASADDLNTASKSTILGVLAGADNAEKARNIRRLTSWLDNIALNYSPSTDGTLKPDGSWFHHWG</sequence>
<organism evidence="2 3">
    <name type="scientific">Algibacter lectus</name>
    <dbReference type="NCBI Taxonomy" id="221126"/>
    <lineage>
        <taxon>Bacteria</taxon>
        <taxon>Pseudomonadati</taxon>
        <taxon>Bacteroidota</taxon>
        <taxon>Flavobacteriia</taxon>
        <taxon>Flavobacteriales</taxon>
        <taxon>Flavobacteriaceae</taxon>
        <taxon>Algibacter</taxon>
    </lineage>
</organism>
<reference evidence="2" key="1">
    <citation type="journal article" date="2014" name="Genome Announc.">
        <title>Draft Genome Sequences of Marine Flavobacterium Algibacter lectus Strains SS8 and NR4.</title>
        <authorList>
            <person name="Takatani N."/>
            <person name="Nakanishi M."/>
            <person name="Meirelles P."/>
            <person name="Mino S."/>
            <person name="Suda W."/>
            <person name="Oshima K."/>
            <person name="Hattori M."/>
            <person name="Ohkuma M."/>
            <person name="Hosokawa M."/>
            <person name="Miyashita K."/>
            <person name="Thompson F.L."/>
            <person name="Niwa A."/>
            <person name="Sawabe T."/>
            <person name="Sawabe T."/>
        </authorList>
    </citation>
    <scope>NUCLEOTIDE SEQUENCE [LARGE SCALE GENOMIC DNA]</scope>
    <source>
        <strain evidence="2">JCM 19274</strain>
    </source>
</reference>